<dbReference type="EMBL" id="REGN01001215">
    <property type="protein sequence ID" value="RNA36197.1"/>
    <property type="molecule type" value="Genomic_DNA"/>
</dbReference>
<organism evidence="1 2">
    <name type="scientific">Brachionus plicatilis</name>
    <name type="common">Marine rotifer</name>
    <name type="synonym">Brachionus muelleri</name>
    <dbReference type="NCBI Taxonomy" id="10195"/>
    <lineage>
        <taxon>Eukaryota</taxon>
        <taxon>Metazoa</taxon>
        <taxon>Spiralia</taxon>
        <taxon>Gnathifera</taxon>
        <taxon>Rotifera</taxon>
        <taxon>Eurotatoria</taxon>
        <taxon>Monogononta</taxon>
        <taxon>Pseudotrocha</taxon>
        <taxon>Ploima</taxon>
        <taxon>Brachionidae</taxon>
        <taxon>Brachionus</taxon>
    </lineage>
</organism>
<dbReference type="Proteomes" id="UP000276133">
    <property type="component" value="Unassembled WGS sequence"/>
</dbReference>
<gene>
    <name evidence="1" type="ORF">BpHYR1_029596</name>
</gene>
<keyword evidence="2" id="KW-1185">Reference proteome</keyword>
<name>A0A3M7SKR9_BRAPC</name>
<accession>A0A3M7SKR9</accession>
<proteinExistence type="predicted"/>
<comment type="caution">
    <text evidence="1">The sequence shown here is derived from an EMBL/GenBank/DDBJ whole genome shotgun (WGS) entry which is preliminary data.</text>
</comment>
<sequence>MGGGRHVQRFKSHIYVVETLIAVHEGDERRHVHVLGPGLSVVFVLVVHQNGLVEHALELGRVVVQSVIGQVAVLD</sequence>
<reference evidence="1 2" key="1">
    <citation type="journal article" date="2018" name="Sci. Rep.">
        <title>Genomic signatures of local adaptation to the degree of environmental predictability in rotifers.</title>
        <authorList>
            <person name="Franch-Gras L."/>
            <person name="Hahn C."/>
            <person name="Garcia-Roger E.M."/>
            <person name="Carmona M.J."/>
            <person name="Serra M."/>
            <person name="Gomez A."/>
        </authorList>
    </citation>
    <scope>NUCLEOTIDE SEQUENCE [LARGE SCALE GENOMIC DNA]</scope>
    <source>
        <strain evidence="1">HYR1</strain>
    </source>
</reference>
<evidence type="ECO:0000313" key="1">
    <source>
        <dbReference type="EMBL" id="RNA36197.1"/>
    </source>
</evidence>
<protein>
    <submittedName>
        <fullName evidence="1">Uncharacterized protein</fullName>
    </submittedName>
</protein>
<dbReference type="AlphaFoldDB" id="A0A3M7SKR9"/>
<evidence type="ECO:0000313" key="2">
    <source>
        <dbReference type="Proteomes" id="UP000276133"/>
    </source>
</evidence>